<keyword evidence="4" id="KW-1185">Reference proteome</keyword>
<reference evidence="4" key="1">
    <citation type="submission" date="2016-05" db="EMBL/GenBank/DDBJ databases">
        <title>Comparative genomics of biotechnologically important yeasts.</title>
        <authorList>
            <consortium name="DOE Joint Genome Institute"/>
            <person name="Riley R."/>
            <person name="Haridas S."/>
            <person name="Wolfe K.H."/>
            <person name="Lopes M.R."/>
            <person name="Hittinger C.T."/>
            <person name="Goker M."/>
            <person name="Salamov A."/>
            <person name="Wisecaver J."/>
            <person name="Long T.M."/>
            <person name="Aerts A.L."/>
            <person name="Barry K."/>
            <person name="Choi C."/>
            <person name="Clum A."/>
            <person name="Coughlan A.Y."/>
            <person name="Deshpande S."/>
            <person name="Douglass A.P."/>
            <person name="Hanson S.J."/>
            <person name="Klenk H.-P."/>
            <person name="Labutti K."/>
            <person name="Lapidus A."/>
            <person name="Lindquist E."/>
            <person name="Lipzen A."/>
            <person name="Meier-Kolthoff J.P."/>
            <person name="Ohm R.A."/>
            <person name="Otillar R.P."/>
            <person name="Pangilinan J."/>
            <person name="Peng Y."/>
            <person name="Rokas A."/>
            <person name="Rosa C.A."/>
            <person name="Scheuner C."/>
            <person name="Sibirny A.A."/>
            <person name="Slot J.C."/>
            <person name="Stielow J.B."/>
            <person name="Sun H."/>
            <person name="Kurtzman C.P."/>
            <person name="Blackwell M."/>
            <person name="Grigoriev I.V."/>
            <person name="Jeffries T.W."/>
        </authorList>
    </citation>
    <scope>NUCLEOTIDE SEQUENCE [LARGE SCALE GENOMIC DNA]</scope>
    <source>
        <strain evidence="4">NRRL Y-12698</strain>
    </source>
</reference>
<evidence type="ECO:0000313" key="4">
    <source>
        <dbReference type="Proteomes" id="UP000094336"/>
    </source>
</evidence>
<accession>A0A1E3QIH8</accession>
<feature type="region of interest" description="Disordered" evidence="1">
    <location>
        <begin position="97"/>
        <end position="157"/>
    </location>
</feature>
<feature type="transmembrane region" description="Helical" evidence="2">
    <location>
        <begin position="421"/>
        <end position="440"/>
    </location>
</feature>
<feature type="transmembrane region" description="Helical" evidence="2">
    <location>
        <begin position="452"/>
        <end position="472"/>
    </location>
</feature>
<keyword evidence="2" id="KW-0472">Membrane</keyword>
<dbReference type="OrthoDB" id="4019110at2759"/>
<evidence type="ECO:0000313" key="3">
    <source>
        <dbReference type="EMBL" id="ODQ77408.1"/>
    </source>
</evidence>
<dbReference type="GeneID" id="30147883"/>
<protein>
    <recommendedName>
        <fullName evidence="5">MARVEL domain-containing protein</fullName>
    </recommendedName>
</protein>
<evidence type="ECO:0000256" key="2">
    <source>
        <dbReference type="SAM" id="Phobius"/>
    </source>
</evidence>
<evidence type="ECO:0008006" key="5">
    <source>
        <dbReference type="Google" id="ProtNLM"/>
    </source>
</evidence>
<dbReference type="STRING" id="984486.A0A1E3QIH8"/>
<feature type="compositionally biased region" description="Basic and acidic residues" evidence="1">
    <location>
        <begin position="36"/>
        <end position="57"/>
    </location>
</feature>
<keyword evidence="2" id="KW-1133">Transmembrane helix</keyword>
<keyword evidence="2" id="KW-0812">Transmembrane</keyword>
<dbReference type="RefSeq" id="XP_018982736.1">
    <property type="nucleotide sequence ID" value="XM_019130030.1"/>
</dbReference>
<dbReference type="AlphaFoldDB" id="A0A1E3QIH8"/>
<name>A0A1E3QIH8_9ASCO</name>
<gene>
    <name evidence="3" type="ORF">BABINDRAFT_163653</name>
</gene>
<feature type="region of interest" description="Disordered" evidence="1">
    <location>
        <begin position="1"/>
        <end position="81"/>
    </location>
</feature>
<feature type="transmembrane region" description="Helical" evidence="2">
    <location>
        <begin position="484"/>
        <end position="505"/>
    </location>
</feature>
<organism evidence="3 4">
    <name type="scientific">Babjeviella inositovora NRRL Y-12698</name>
    <dbReference type="NCBI Taxonomy" id="984486"/>
    <lineage>
        <taxon>Eukaryota</taxon>
        <taxon>Fungi</taxon>
        <taxon>Dikarya</taxon>
        <taxon>Ascomycota</taxon>
        <taxon>Saccharomycotina</taxon>
        <taxon>Pichiomycetes</taxon>
        <taxon>Serinales incertae sedis</taxon>
        <taxon>Babjeviella</taxon>
    </lineage>
</organism>
<evidence type="ECO:0000256" key="1">
    <source>
        <dbReference type="SAM" id="MobiDB-lite"/>
    </source>
</evidence>
<feature type="transmembrane region" description="Helical" evidence="2">
    <location>
        <begin position="525"/>
        <end position="549"/>
    </location>
</feature>
<sequence>MTQGTSRPNRGVEHHQPTSGITGVPKRYRVHNPDINVRERTVSGKSDRRTSEGDRNSSEYCTARASPAKQRTSVSSSRASSHSELGFDLTGAFAAEDPISPASSTTERLFRQPHTRFPQTSRRAMSEASPLEEDTSSSHYTHRPYATPSEGDTVPDTLRMLGSTEEYEPQAHQPRDWHRISQQSLERLPQPLPHARSQDYIIDARLSSNGRRRAYDPQACKVSGESQPMFHEFSAPIGNPLNFEPKDPNATRYAEQSQYHEPDGTDIAEQAYYRPEILDEYNQPDYSEYNPPSAFGATTPPAVPPLTLLGRLPLREGKYDFLAGNRTMVHNQTPFLKLRPPTELLAAPFMTMENAVRTSISGSECTMTEDLVEKASQFTLTSEKERARSMEKALIHKVMIHPLGSSPLVVGGNPVPMTLSFVVHFFQMCCGVIMIALTAHGVNADTGIAQGIWIYLIFQSCLLVFVSMMFMVNLMSYDHNNGIFYCLVASILSVVGFGLSVGAMMPASATCLTGNANLCTLRRAVTGFAIIMMLVWLVNLVSFITIFYISRLNLINELNFDAAPPGEFNNGDVDPGRASVFRDFDDINEDAVLDKGLLLHDTGSIREVSKNELVGRKKIILYT</sequence>
<dbReference type="EMBL" id="KV454441">
    <property type="protein sequence ID" value="ODQ77408.1"/>
    <property type="molecule type" value="Genomic_DNA"/>
</dbReference>
<dbReference type="Proteomes" id="UP000094336">
    <property type="component" value="Unassembled WGS sequence"/>
</dbReference>
<proteinExistence type="predicted"/>